<dbReference type="HOGENOM" id="CLU_013929_4_0_1"/>
<keyword evidence="8" id="KW-1185">Reference proteome</keyword>
<dbReference type="AlphaFoldDB" id="B6Q6H1"/>
<dbReference type="SUPFAM" id="SSF46689">
    <property type="entry name" value="Homeodomain-like"/>
    <property type="match status" value="1"/>
</dbReference>
<evidence type="ECO:0000259" key="5">
    <source>
        <dbReference type="PROSITE" id="PS51253"/>
    </source>
</evidence>
<dbReference type="Pfam" id="PF05225">
    <property type="entry name" value="HTH_psq"/>
    <property type="match status" value="1"/>
</dbReference>
<dbReference type="InterPro" id="IPR050863">
    <property type="entry name" value="CenT-Element_Derived"/>
</dbReference>
<evidence type="ECO:0000256" key="3">
    <source>
        <dbReference type="ARBA" id="ARBA00023242"/>
    </source>
</evidence>
<proteinExistence type="predicted"/>
<gene>
    <name evidence="7" type="ORF">PMAA_024680</name>
    <name evidence="6" type="ORF">PMAA_092850</name>
</gene>
<reference evidence="7" key="1">
    <citation type="submission" date="2007-10" db="EMBL/GenBank/DDBJ databases">
        <authorList>
            <person name="Zhao H."/>
            <person name="Waite J.H."/>
        </authorList>
    </citation>
    <scope>NUCLEOTIDE SEQUENCE</scope>
    <source>
        <strain evidence="7">ATCC 18224</strain>
    </source>
</reference>
<dbReference type="PANTHER" id="PTHR19303:SF62">
    <property type="entry name" value="HTH CENPB-TYPE DOMAIN-CONTAINING PROTEIN-RELATED"/>
    <property type="match status" value="1"/>
</dbReference>
<dbReference type="PANTHER" id="PTHR19303">
    <property type="entry name" value="TRANSPOSON"/>
    <property type="match status" value="1"/>
</dbReference>
<dbReference type="EMBL" id="DS995899">
    <property type="protein sequence ID" value="EEA27597.1"/>
    <property type="molecule type" value="Genomic_DNA"/>
</dbReference>
<dbReference type="Gene3D" id="1.10.10.60">
    <property type="entry name" value="Homeodomain-like"/>
    <property type="match status" value="1"/>
</dbReference>
<dbReference type="Proteomes" id="UP000001294">
    <property type="component" value="Unassembled WGS sequence"/>
</dbReference>
<dbReference type="InterPro" id="IPR007889">
    <property type="entry name" value="HTH_Psq"/>
</dbReference>
<dbReference type="Pfam" id="PF03184">
    <property type="entry name" value="DDE_1"/>
    <property type="match status" value="1"/>
</dbReference>
<dbReference type="InterPro" id="IPR036397">
    <property type="entry name" value="RNaseH_sf"/>
</dbReference>
<dbReference type="PROSITE" id="PS51253">
    <property type="entry name" value="HTH_CENPB"/>
    <property type="match status" value="1"/>
</dbReference>
<comment type="subcellular location">
    <subcellularLocation>
        <location evidence="1">Nucleus</location>
    </subcellularLocation>
</comment>
<dbReference type="OrthoDB" id="4207519at2759"/>
<evidence type="ECO:0000256" key="1">
    <source>
        <dbReference type="ARBA" id="ARBA00004123"/>
    </source>
</evidence>
<organism evidence="7 8">
    <name type="scientific">Talaromyces marneffei (strain ATCC 18224 / CBS 334.59 / QM 7333)</name>
    <name type="common">Penicillium marneffei</name>
    <dbReference type="NCBI Taxonomy" id="441960"/>
    <lineage>
        <taxon>Eukaryota</taxon>
        <taxon>Fungi</taxon>
        <taxon>Dikarya</taxon>
        <taxon>Ascomycota</taxon>
        <taxon>Pezizomycotina</taxon>
        <taxon>Eurotiomycetes</taxon>
        <taxon>Eurotiomycetidae</taxon>
        <taxon>Eurotiales</taxon>
        <taxon>Trichocomaceae</taxon>
        <taxon>Talaromyces</taxon>
        <taxon>Talaromyces sect. Talaromyces</taxon>
    </lineage>
</organism>
<evidence type="ECO:0000256" key="2">
    <source>
        <dbReference type="ARBA" id="ARBA00023125"/>
    </source>
</evidence>
<dbReference type="InterPro" id="IPR006600">
    <property type="entry name" value="HTH_CenpB_DNA-bd_dom"/>
</dbReference>
<sequence length="555" mass="63568">MPPIRKKDPLKSAQIEGKIQLAISDLKNGRILNIREATRIYDIPRTTLRDRLKGIEYKGEKRANHHKLTQSEEDSLVKWVLDLDRRGLPPRHSLVREMVNYLLLQHGKPQVGKNWVTNLIKRRPEIDSKFARKYNYERAKCEDPKIIQEHFDRVRDAISEYGILPEDIYNFDETGFAMGLCATAKVITGSDRYARPKLLQPGNREWVTAIEATNSTGWAIPSYIIFKAKKNVRLGWFDDLPSDWRINISENGWTTDQIGLEWLKTHFIPYINGRSMGSYRMLILDGHGSHLTAEFDRTCTENNIIPICMPPHSSHLLQPLDVGCFAVLKRHYGQQVEQRMRDGFNHIDKLDFLMAFPKARTEAYKARTIQNSFVATGLVPFNPDRVIQQLNIRLKTPTPPPSRSSNTQSSCLQTPQNIRQFVRQTTTIKRRISERTGSPNQVIDQAIMRISKAYEITMNDLVLVRKEIHDLRAANEKEKQKRQKSKKHISIEQGITREEAQALVQGQIEASQAVTTAPAEPGLPAPQAVVRRQFRCSGCGVEGHRINRCPSRTSS</sequence>
<dbReference type="GO" id="GO:0005634">
    <property type="term" value="C:nucleus"/>
    <property type="evidence" value="ECO:0007669"/>
    <property type="project" value="UniProtKB-SubCell"/>
</dbReference>
<evidence type="ECO:0000313" key="8">
    <source>
        <dbReference type="Proteomes" id="UP000001294"/>
    </source>
</evidence>
<dbReference type="Gene3D" id="3.30.420.10">
    <property type="entry name" value="Ribonuclease H-like superfamily/Ribonuclease H"/>
    <property type="match status" value="1"/>
</dbReference>
<dbReference type="InterPro" id="IPR004875">
    <property type="entry name" value="DDE_SF_endonuclease_dom"/>
</dbReference>
<keyword evidence="2" id="KW-0238">DNA-binding</keyword>
<accession>B6Q6H1</accession>
<dbReference type="VEuPathDB" id="FungiDB:PMAA_024680"/>
<name>B6Q6H1_TALMQ</name>
<dbReference type="VEuPathDB" id="FungiDB:PMAA_092850"/>
<dbReference type="SMART" id="SM00674">
    <property type="entry name" value="CENPB"/>
    <property type="match status" value="1"/>
</dbReference>
<protein>
    <submittedName>
        <fullName evidence="7">Transposon, putative</fullName>
    </submittedName>
</protein>
<feature type="region of interest" description="Disordered" evidence="4">
    <location>
        <begin position="394"/>
        <end position="416"/>
    </location>
</feature>
<dbReference type="EMBL" id="DS995902">
    <property type="protein sequence ID" value="EEA22664.1"/>
    <property type="molecule type" value="Genomic_DNA"/>
</dbReference>
<feature type="domain" description="HTH CENPB-type" evidence="5">
    <location>
        <begin position="60"/>
        <end position="129"/>
    </location>
</feature>
<evidence type="ECO:0000256" key="4">
    <source>
        <dbReference type="SAM" id="MobiDB-lite"/>
    </source>
</evidence>
<reference evidence="8" key="2">
    <citation type="journal article" date="2015" name="Genome Announc.">
        <title>Genome sequence of the AIDS-associated pathogen Penicillium marneffei (ATCC18224) and its near taxonomic relative Talaromyces stipitatus (ATCC10500).</title>
        <authorList>
            <person name="Nierman W.C."/>
            <person name="Fedorova-Abrams N.D."/>
            <person name="Andrianopoulos A."/>
        </authorList>
    </citation>
    <scope>NUCLEOTIDE SEQUENCE [LARGE SCALE GENOMIC DNA]</scope>
    <source>
        <strain evidence="8">ATCC 18224 / CBS 334.59 / QM 7333</strain>
    </source>
</reference>
<keyword evidence="3" id="KW-0539">Nucleus</keyword>
<dbReference type="Pfam" id="PF03221">
    <property type="entry name" value="HTH_Tnp_Tc5"/>
    <property type="match status" value="1"/>
</dbReference>
<dbReference type="InterPro" id="IPR009057">
    <property type="entry name" value="Homeodomain-like_sf"/>
</dbReference>
<evidence type="ECO:0000313" key="7">
    <source>
        <dbReference type="EMBL" id="EEA27597.1"/>
    </source>
</evidence>
<evidence type="ECO:0000313" key="6">
    <source>
        <dbReference type="EMBL" id="EEA22664.1"/>
    </source>
</evidence>
<dbReference type="GO" id="GO:0003677">
    <property type="term" value="F:DNA binding"/>
    <property type="evidence" value="ECO:0007669"/>
    <property type="project" value="UniProtKB-KW"/>
</dbReference>